<dbReference type="RefSeq" id="YP_009304463.1">
    <property type="nucleotide sequence ID" value="NC_031271.1"/>
</dbReference>
<dbReference type="Proteomes" id="UP000201272">
    <property type="component" value="Segment"/>
</dbReference>
<sequence length="99" mass="10216">MATIKYGDAGTVTGKAFLKQQLETTATALPLPIVSKADLSSALAPINQACLSGKQKGAMVIMEDDGTHKLHIAVADGPLPTDAWNICSLDGEVTPAPGR</sequence>
<evidence type="ECO:0000313" key="2">
    <source>
        <dbReference type="Proteomes" id="UP000201272"/>
    </source>
</evidence>
<gene>
    <name evidence="1" type="ORF">BP12B_42</name>
</gene>
<protein>
    <submittedName>
        <fullName evidence="1">Uncharacterized protein</fullName>
    </submittedName>
</protein>
<organism evidence="1 2">
    <name type="scientific">Salmonella phage BP12B</name>
    <dbReference type="NCBI Taxonomy" id="1543201"/>
    <lineage>
        <taxon>Viruses</taxon>
        <taxon>Duplodnaviria</taxon>
        <taxon>Heunggongvirae</taxon>
        <taxon>Uroviricota</taxon>
        <taxon>Caudoviricetes</taxon>
        <taxon>Autographivirales</taxon>
        <taxon>Autosignataviridae</taxon>
        <taxon>Molineuxvirinae</taxon>
        <taxon>Zindervirus</taxon>
        <taxon>Zindervirus BP12B</taxon>
    </lineage>
</organism>
<name>A0A140XFU8_9CAUD</name>
<keyword evidence="2" id="KW-1185">Reference proteome</keyword>
<accession>A0A140XFU8</accession>
<dbReference type="OrthoDB" id="21058at10239"/>
<evidence type="ECO:0000313" key="1">
    <source>
        <dbReference type="EMBL" id="AIT13718.1"/>
    </source>
</evidence>
<dbReference type="KEGG" id="vg:29123380"/>
<proteinExistence type="predicted"/>
<dbReference type="GeneID" id="29123380"/>
<reference evidence="2" key="1">
    <citation type="submission" date="2014-08" db="EMBL/GenBank/DDBJ databases">
        <authorList>
            <person name="Mandeville R."/>
        </authorList>
    </citation>
    <scope>NUCLEOTIDE SEQUENCE [LARGE SCALE GENOMIC DNA]</scope>
</reference>
<dbReference type="EMBL" id="KM366097">
    <property type="protein sequence ID" value="AIT13718.1"/>
    <property type="molecule type" value="Genomic_DNA"/>
</dbReference>